<dbReference type="InterPro" id="IPR011761">
    <property type="entry name" value="ATP-grasp"/>
</dbReference>
<keyword evidence="2 4" id="KW-0547">Nucleotide-binding</keyword>
<gene>
    <name evidence="6" type="ORF">ACFFIX_17220</name>
</gene>
<keyword evidence="1" id="KW-0436">Ligase</keyword>
<dbReference type="InterPro" id="IPR013815">
    <property type="entry name" value="ATP_grasp_subdomain_1"/>
</dbReference>
<evidence type="ECO:0000256" key="3">
    <source>
        <dbReference type="ARBA" id="ARBA00022840"/>
    </source>
</evidence>
<dbReference type="PANTHER" id="PTHR43585:SF2">
    <property type="entry name" value="ATP-GRASP ENZYME FSQD"/>
    <property type="match status" value="1"/>
</dbReference>
<dbReference type="PROSITE" id="PS50975">
    <property type="entry name" value="ATP_GRASP"/>
    <property type="match status" value="1"/>
</dbReference>
<proteinExistence type="predicted"/>
<protein>
    <submittedName>
        <fullName evidence="6">ATP-grasp domain-containing protein</fullName>
    </submittedName>
</protein>
<dbReference type="Pfam" id="PF21360">
    <property type="entry name" value="PylC-like_N"/>
    <property type="match status" value="1"/>
</dbReference>
<dbReference type="SUPFAM" id="SSF56059">
    <property type="entry name" value="Glutathione synthetase ATP-binding domain-like"/>
    <property type="match status" value="1"/>
</dbReference>
<evidence type="ECO:0000313" key="7">
    <source>
        <dbReference type="Proteomes" id="UP001589854"/>
    </source>
</evidence>
<dbReference type="EMBL" id="JBHLVO010000017">
    <property type="protein sequence ID" value="MFC0273159.1"/>
    <property type="molecule type" value="Genomic_DNA"/>
</dbReference>
<evidence type="ECO:0000256" key="4">
    <source>
        <dbReference type="PROSITE-ProRule" id="PRU00409"/>
    </source>
</evidence>
<dbReference type="InterPro" id="IPR048764">
    <property type="entry name" value="PylC_N"/>
</dbReference>
<feature type="domain" description="ATP-grasp" evidence="5">
    <location>
        <begin position="122"/>
        <end position="303"/>
    </location>
</feature>
<evidence type="ECO:0000256" key="2">
    <source>
        <dbReference type="ARBA" id="ARBA00022741"/>
    </source>
</evidence>
<comment type="caution">
    <text evidence="6">The sequence shown here is derived from an EMBL/GenBank/DDBJ whole genome shotgun (WGS) entry which is preliminary data.</text>
</comment>
<evidence type="ECO:0000313" key="6">
    <source>
        <dbReference type="EMBL" id="MFC0273159.1"/>
    </source>
</evidence>
<name>A0ABV6GJ59_9BACI</name>
<dbReference type="RefSeq" id="WP_378936194.1">
    <property type="nucleotide sequence ID" value="NZ_JBHLVO010000017.1"/>
</dbReference>
<organism evidence="6 7">
    <name type="scientific">Metabacillus herbersteinensis</name>
    <dbReference type="NCBI Taxonomy" id="283816"/>
    <lineage>
        <taxon>Bacteria</taxon>
        <taxon>Bacillati</taxon>
        <taxon>Bacillota</taxon>
        <taxon>Bacilli</taxon>
        <taxon>Bacillales</taxon>
        <taxon>Bacillaceae</taxon>
        <taxon>Metabacillus</taxon>
    </lineage>
</organism>
<keyword evidence="7" id="KW-1185">Reference proteome</keyword>
<dbReference type="Proteomes" id="UP001589854">
    <property type="component" value="Unassembled WGS sequence"/>
</dbReference>
<evidence type="ECO:0000256" key="1">
    <source>
        <dbReference type="ARBA" id="ARBA00022598"/>
    </source>
</evidence>
<keyword evidence="3 4" id="KW-0067">ATP-binding</keyword>
<dbReference type="Gene3D" id="3.40.50.20">
    <property type="match status" value="1"/>
</dbReference>
<sequence length="348" mass="39839">MNKLNVLITGSGSLYGVAVIQSLLKSKLNVKLVATDTRPHTLGLHLAHRAYIIPPVREEQSYLKRLLEIIRKEKIHANFIASAQELPFYSHYKTMIEDETGAKVFTNTAKVFSICSDKWNTINFLKEHHFPYPNTIRYPEDKEQIDNFLKKVGFPIFVKPRWGQGSEDIHIVQDLSSLRQVLSQKKDMVLQQYLPGDHEEFTVGICSGADGKILSAIALNRQLQDGITMVATSNPASIHYKDITEYCKQVTKTLKPYGPCNFQLRLWKGKAYIFEINPRFSSTTGIRTLLGVNEPEILLRAELLQEKIQDLKILKSSVIRQYTDYLVPTEQLVKLERESFLSKDEKVE</sequence>
<evidence type="ECO:0000259" key="5">
    <source>
        <dbReference type="PROSITE" id="PS50975"/>
    </source>
</evidence>
<dbReference type="InterPro" id="IPR052032">
    <property type="entry name" value="ATP-dep_AA_Ligase"/>
</dbReference>
<reference evidence="6 7" key="1">
    <citation type="submission" date="2024-09" db="EMBL/GenBank/DDBJ databases">
        <authorList>
            <person name="Sun Q."/>
            <person name="Mori K."/>
        </authorList>
    </citation>
    <scope>NUCLEOTIDE SEQUENCE [LARGE SCALE GENOMIC DNA]</scope>
    <source>
        <strain evidence="6 7">CCM 7228</strain>
    </source>
</reference>
<accession>A0ABV6GJ59</accession>
<dbReference type="Gene3D" id="3.30.470.20">
    <property type="entry name" value="ATP-grasp fold, B domain"/>
    <property type="match status" value="1"/>
</dbReference>
<dbReference type="PANTHER" id="PTHR43585">
    <property type="entry name" value="FUMIPYRROLE BIOSYNTHESIS PROTEIN C"/>
    <property type="match status" value="1"/>
</dbReference>
<dbReference type="Gene3D" id="3.30.1490.20">
    <property type="entry name" value="ATP-grasp fold, A domain"/>
    <property type="match status" value="1"/>
</dbReference>
<dbReference type="NCBIfam" id="NF009402">
    <property type="entry name" value="PRK12767.1-1"/>
    <property type="match status" value="1"/>
</dbReference>
<dbReference type="Pfam" id="PF15632">
    <property type="entry name" value="ATPgrasp_Ter"/>
    <property type="match status" value="1"/>
</dbReference>